<dbReference type="Pfam" id="PF05066">
    <property type="entry name" value="HARE-HTH"/>
    <property type="match status" value="1"/>
</dbReference>
<protein>
    <recommendedName>
        <fullName evidence="6">Probable DNA-directed RNA polymerase subunit delta</fullName>
    </recommendedName>
    <alternativeName>
        <fullName evidence="6">RNAP delta factor</fullName>
    </alternativeName>
</protein>
<comment type="caution">
    <text evidence="9">The sequence shown here is derived from an EMBL/GenBank/DDBJ whole genome shotgun (WGS) entry which is preliminary data.</text>
</comment>
<dbReference type="Gene3D" id="1.10.10.1250">
    <property type="entry name" value="RNA polymerase, subunit delta, N-terminal domain"/>
    <property type="match status" value="1"/>
</dbReference>
<dbReference type="PROSITE" id="PS51913">
    <property type="entry name" value="HTH_HARE"/>
    <property type="match status" value="1"/>
</dbReference>
<dbReference type="EMBL" id="JBCEWA010000003">
    <property type="protein sequence ID" value="MEL5987673.1"/>
    <property type="molecule type" value="Genomic_DNA"/>
</dbReference>
<gene>
    <name evidence="6 9" type="primary">rpoE</name>
    <name evidence="9" type="ORF">AAF454_04525</name>
</gene>
<name>A0ABU9LIS2_9BACL</name>
<dbReference type="NCBIfam" id="TIGR04567">
    <property type="entry name" value="RNAP_delt_lowGC"/>
    <property type="match status" value="1"/>
</dbReference>
<evidence type="ECO:0000256" key="6">
    <source>
        <dbReference type="HAMAP-Rule" id="MF_00357"/>
    </source>
</evidence>
<evidence type="ECO:0000256" key="1">
    <source>
        <dbReference type="ARBA" id="ARBA00009828"/>
    </source>
</evidence>
<organism evidence="9 10">
    <name type="scientific">Kurthia gibsonii</name>
    <dbReference type="NCBI Taxonomy" id="33946"/>
    <lineage>
        <taxon>Bacteria</taxon>
        <taxon>Bacillati</taxon>
        <taxon>Bacillota</taxon>
        <taxon>Bacilli</taxon>
        <taxon>Bacillales</taxon>
        <taxon>Caryophanaceae</taxon>
        <taxon>Kurthia</taxon>
    </lineage>
</organism>
<feature type="domain" description="HTH HARE-type" evidence="8">
    <location>
        <begin position="17"/>
        <end position="84"/>
    </location>
</feature>
<comment type="function">
    <text evidence="6">Participates in both the initiation and recycling phases of transcription. In the presence of the delta subunit, RNAP displays an increased specificity of transcription, a decreased affinity for nucleic acids, and an increased efficiency of RNA synthesis because of enhanced recycling.</text>
</comment>
<evidence type="ECO:0000256" key="4">
    <source>
        <dbReference type="ARBA" id="ARBA00022695"/>
    </source>
</evidence>
<reference evidence="9 10" key="1">
    <citation type="submission" date="2024-04" db="EMBL/GenBank/DDBJ databases">
        <authorList>
            <person name="Wu Y.S."/>
            <person name="Zhang L."/>
        </authorList>
    </citation>
    <scope>NUCLEOTIDE SEQUENCE [LARGE SCALE GENOMIC DNA]</scope>
    <source>
        <strain evidence="9 10">KG-01</strain>
    </source>
</reference>
<dbReference type="GO" id="GO:0003899">
    <property type="term" value="F:DNA-directed RNA polymerase activity"/>
    <property type="evidence" value="ECO:0007669"/>
    <property type="project" value="UniProtKB-EC"/>
</dbReference>
<dbReference type="GO" id="GO:0000428">
    <property type="term" value="C:DNA-directed RNA polymerase complex"/>
    <property type="evidence" value="ECO:0007669"/>
    <property type="project" value="UniProtKB-KW"/>
</dbReference>
<dbReference type="Proteomes" id="UP001398420">
    <property type="component" value="Unassembled WGS sequence"/>
</dbReference>
<evidence type="ECO:0000256" key="7">
    <source>
        <dbReference type="SAM" id="MobiDB-lite"/>
    </source>
</evidence>
<comment type="subunit">
    <text evidence="6">RNAP is composed of a core of 2 alpha, a beta and a beta' subunits. The core is associated with a delta subunit and one of several sigma factors.</text>
</comment>
<evidence type="ECO:0000313" key="9">
    <source>
        <dbReference type="EMBL" id="MEL5987673.1"/>
    </source>
</evidence>
<evidence type="ECO:0000259" key="8">
    <source>
        <dbReference type="PROSITE" id="PS51913"/>
    </source>
</evidence>
<keyword evidence="5 6" id="KW-0804">Transcription</keyword>
<dbReference type="InterPro" id="IPR038087">
    <property type="entry name" value="RNAP_delta_N_dom_sf"/>
</dbReference>
<dbReference type="RefSeq" id="WP_342302708.1">
    <property type="nucleotide sequence ID" value="NZ_JBCEWA010000003.1"/>
</dbReference>
<keyword evidence="3 6" id="KW-0808">Transferase</keyword>
<dbReference type="HAMAP" id="MF_00357">
    <property type="entry name" value="RNApol_bact_RpoE"/>
    <property type="match status" value="1"/>
</dbReference>
<evidence type="ECO:0000256" key="3">
    <source>
        <dbReference type="ARBA" id="ARBA00022679"/>
    </source>
</evidence>
<evidence type="ECO:0000256" key="2">
    <source>
        <dbReference type="ARBA" id="ARBA00022478"/>
    </source>
</evidence>
<proteinExistence type="inferred from homology"/>
<evidence type="ECO:0000256" key="5">
    <source>
        <dbReference type="ARBA" id="ARBA00023163"/>
    </source>
</evidence>
<comment type="similarity">
    <text evidence="1 6">Belongs to the RpoE family.</text>
</comment>
<keyword evidence="4 6" id="KW-0548">Nucleotidyltransferase</keyword>
<keyword evidence="2 6" id="KW-0240">DNA-directed RNA polymerase</keyword>
<sequence length="194" mass="22797">MHELNLRELTEEELLEESLVNLAYGLLTEQKQPLAFTEIIAELEKLNARTPEQMDAYLNQFYTDMNIDGRFMVLAENRWGLREWYAIDQVEEEIAPTVKTHKKKVKAALLNDDLLLDDEEIEIDLDLVEEFDAYDDDDDDEDDDDLAVLDVIDEDKDLDEDEEELEIDIEIDLDEDEDEDEDDLEEDEEEEGFK</sequence>
<dbReference type="InterPro" id="IPR029757">
    <property type="entry name" value="RpoE"/>
</dbReference>
<keyword evidence="10" id="KW-1185">Reference proteome</keyword>
<feature type="region of interest" description="Disordered" evidence="7">
    <location>
        <begin position="151"/>
        <end position="194"/>
    </location>
</feature>
<dbReference type="InterPro" id="IPR007759">
    <property type="entry name" value="Asxl_HARE-HTH"/>
</dbReference>
<accession>A0ABU9LIS2</accession>
<evidence type="ECO:0000313" key="10">
    <source>
        <dbReference type="Proteomes" id="UP001398420"/>
    </source>
</evidence>